<dbReference type="OrthoDB" id="5457538at2"/>
<protein>
    <submittedName>
        <fullName evidence="2">Uncharacterized protein</fullName>
    </submittedName>
</protein>
<dbReference type="STRING" id="1121449.SAMN02745704_02636"/>
<accession>A0A1T4Y0T0</accession>
<evidence type="ECO:0000313" key="2">
    <source>
        <dbReference type="EMBL" id="SKA95088.1"/>
    </source>
</evidence>
<evidence type="ECO:0000256" key="1">
    <source>
        <dbReference type="SAM" id="MobiDB-lite"/>
    </source>
</evidence>
<proteinExistence type="predicted"/>
<reference evidence="2 3" key="1">
    <citation type="submission" date="2017-02" db="EMBL/GenBank/DDBJ databases">
        <authorList>
            <person name="Peterson S.W."/>
        </authorList>
    </citation>
    <scope>NUCLEOTIDE SEQUENCE [LARGE SCALE GENOMIC DNA]</scope>
    <source>
        <strain evidence="2 3">DSM 16080</strain>
    </source>
</reference>
<organism evidence="2 3">
    <name type="scientific">Paucidesulfovibrio gracilis DSM 16080</name>
    <dbReference type="NCBI Taxonomy" id="1121449"/>
    <lineage>
        <taxon>Bacteria</taxon>
        <taxon>Pseudomonadati</taxon>
        <taxon>Thermodesulfobacteriota</taxon>
        <taxon>Desulfovibrionia</taxon>
        <taxon>Desulfovibrionales</taxon>
        <taxon>Desulfovibrionaceae</taxon>
        <taxon>Paucidesulfovibrio</taxon>
    </lineage>
</organism>
<evidence type="ECO:0000313" key="3">
    <source>
        <dbReference type="Proteomes" id="UP000190027"/>
    </source>
</evidence>
<keyword evidence="3" id="KW-1185">Reference proteome</keyword>
<dbReference type="RefSeq" id="WP_144019495.1">
    <property type="nucleotide sequence ID" value="NZ_FUYC01000022.1"/>
</dbReference>
<feature type="compositionally biased region" description="Basic and acidic residues" evidence="1">
    <location>
        <begin position="124"/>
        <end position="133"/>
    </location>
</feature>
<name>A0A1T4Y0T0_9BACT</name>
<feature type="region of interest" description="Disordered" evidence="1">
    <location>
        <begin position="91"/>
        <end position="133"/>
    </location>
</feature>
<dbReference type="Proteomes" id="UP000190027">
    <property type="component" value="Unassembled WGS sequence"/>
</dbReference>
<gene>
    <name evidence="2" type="ORF">SAMN02745704_02636</name>
</gene>
<dbReference type="AlphaFoldDB" id="A0A1T4Y0T0"/>
<sequence length="133" mass="14690">MSLENAVLKIARQIRAYDEASLMSLWEQLAERVAHFEPTARWEDAVVALSIVQGVRMKNQLFNHHMSHTAKAPAGPGMRIADLTIPEGMERTGFEELSGEAGQLNLDAGESESDGSDVGSKRGKLLEFKPRQK</sequence>
<dbReference type="EMBL" id="FUYC01000022">
    <property type="protein sequence ID" value="SKA95088.1"/>
    <property type="molecule type" value="Genomic_DNA"/>
</dbReference>